<evidence type="ECO:0000259" key="3">
    <source>
        <dbReference type="Pfam" id="PF19313"/>
    </source>
</evidence>
<dbReference type="Gene3D" id="2.60.40.1190">
    <property type="match status" value="1"/>
</dbReference>
<sequence>MMPFIHQKQSVILLLLFAVTTFAKAQDTTITIQRRVYTTERIAGDAPKIDGSLTDPAWDIVPWTSDYTEFEPDVGTPPTQQTKMKITYDDKNLYVAFKCYESDKTKLEKRLGRRDDFPGDWVEFNVDSYNDDRTGFSFTASASGVKGDEFISENGNFDTSWNPIWYLATAEDDEGWTAEIRIPFSQLRFSAEQEQLWGIQSTRRYFANEERSTWQRLPANPPGWVSEFGELRGIKGIEPQKQLEIQPYILGQYDTFEAQPGNPFRDGDDLMANAGLDAKIGITNDLTLDLTVNPDFGQVDADPGAIALDGFEIFFQERRPFFVENKSVFDFRVGGGADNVFFPRRIGRTPQGFTTTNGSQGEFEDFPNNSTILGAAKFSGKTKDGWTIGVLESVTAKEFAEIELDTREEVTEPLGAIEELGTSRKELVEPLTNYFVGRVQKDFNDRNSFVGGIFTATHRNMEPEVSFLHTQAYTGGLDFRHNWRDRKYYVEGRGILSRVNGSPEAIATTQTNITHLFQRVDADHLEVDETRTDLTGMGGNFEIGRGRGKWQYNLGGNFRTPELELNDIGFLRQADQIRQFSSIRRFWNNSTSWYRQASVGVEQFTEFDFQGNYNRIQYEGRAEINWKNNWFTEIGGAHKPRILINSFLRGGPRWRFNEENFYFAAVGTDQRKKFSAVGVYVNSQAKQNNFSFIQYELRFNYQPLDALSLNLSTNYQVNPNRTQYVSQQAYAPAQFGTRYITGEIDQETLSATLRVNYNINPNLTIQYYAQPFIAKGTYSNFNYVTDSTNEDLNKRVAFYGDDQISAVDGGFAIDENRDGMTDYSFGNPDFNFVQFRSNLVARWEYIPGSELFLVWSQGIEGLGTSDESLFNAADSQILGQQIRNTFVIKWAYRFVL</sequence>
<evidence type="ECO:0000259" key="2">
    <source>
        <dbReference type="Pfam" id="PF06452"/>
    </source>
</evidence>
<dbReference type="CDD" id="cd09618">
    <property type="entry name" value="CBM9_like_2"/>
    <property type="match status" value="1"/>
</dbReference>
<dbReference type="GO" id="GO:0004553">
    <property type="term" value="F:hydrolase activity, hydrolyzing O-glycosyl compounds"/>
    <property type="evidence" value="ECO:0007669"/>
    <property type="project" value="InterPro"/>
</dbReference>
<dbReference type="GO" id="GO:0016052">
    <property type="term" value="P:carbohydrate catabolic process"/>
    <property type="evidence" value="ECO:0007669"/>
    <property type="project" value="InterPro"/>
</dbReference>
<dbReference type="Pfam" id="PF19313">
    <property type="entry name" value="DUF5916"/>
    <property type="match status" value="1"/>
</dbReference>
<feature type="signal peptide" evidence="1">
    <location>
        <begin position="1"/>
        <end position="25"/>
    </location>
</feature>
<proteinExistence type="predicted"/>
<dbReference type="InterPro" id="IPR045670">
    <property type="entry name" value="DUF5916"/>
</dbReference>
<dbReference type="AlphaFoldDB" id="A0A3M0G9M9"/>
<feature type="domain" description="DUF5916" evidence="3">
    <location>
        <begin position="242"/>
        <end position="892"/>
    </location>
</feature>
<organism evidence="4 5">
    <name type="scientific">Dokdonia sinensis</name>
    <dbReference type="NCBI Taxonomy" id="2479847"/>
    <lineage>
        <taxon>Bacteria</taxon>
        <taxon>Pseudomonadati</taxon>
        <taxon>Bacteroidota</taxon>
        <taxon>Flavobacteriia</taxon>
        <taxon>Flavobacteriales</taxon>
        <taxon>Flavobacteriaceae</taxon>
        <taxon>Dokdonia</taxon>
    </lineage>
</organism>
<dbReference type="InterPro" id="IPR010502">
    <property type="entry name" value="Carb-bd_dom_fam9"/>
</dbReference>
<dbReference type="EMBL" id="REFV01000007">
    <property type="protein sequence ID" value="RMB59212.1"/>
    <property type="molecule type" value="Genomic_DNA"/>
</dbReference>
<name>A0A3M0G9M9_9FLAO</name>
<gene>
    <name evidence="4" type="ORF">EAX61_09155</name>
</gene>
<evidence type="ECO:0000313" key="5">
    <source>
        <dbReference type="Proteomes" id="UP000281985"/>
    </source>
</evidence>
<dbReference type="GO" id="GO:0030246">
    <property type="term" value="F:carbohydrate binding"/>
    <property type="evidence" value="ECO:0007669"/>
    <property type="project" value="InterPro"/>
</dbReference>
<feature type="domain" description="Carbohydrate-binding" evidence="2">
    <location>
        <begin position="49"/>
        <end position="199"/>
    </location>
</feature>
<dbReference type="OrthoDB" id="9786766at2"/>
<dbReference type="Pfam" id="PF06452">
    <property type="entry name" value="CBM9_1"/>
    <property type="match status" value="1"/>
</dbReference>
<dbReference type="SUPFAM" id="SSF49344">
    <property type="entry name" value="CBD9-like"/>
    <property type="match status" value="1"/>
</dbReference>
<reference evidence="4 5" key="1">
    <citation type="submission" date="2018-10" db="EMBL/GenBank/DDBJ databases">
        <title>Dokdonia luteus sp. nov., isolated from sea water.</title>
        <authorList>
            <person name="Zhou L.Y."/>
            <person name="Du Z.J."/>
        </authorList>
    </citation>
    <scope>NUCLEOTIDE SEQUENCE [LARGE SCALE GENOMIC DNA]</scope>
    <source>
        <strain evidence="4 5">SH27</strain>
    </source>
</reference>
<evidence type="ECO:0000256" key="1">
    <source>
        <dbReference type="SAM" id="SignalP"/>
    </source>
</evidence>
<dbReference type="Proteomes" id="UP000281985">
    <property type="component" value="Unassembled WGS sequence"/>
</dbReference>
<keyword evidence="4" id="KW-0378">Hydrolase</keyword>
<comment type="caution">
    <text evidence="4">The sequence shown here is derived from an EMBL/GenBank/DDBJ whole genome shotgun (WGS) entry which is preliminary data.</text>
</comment>
<accession>A0A3M0G9M9</accession>
<protein>
    <submittedName>
        <fullName evidence="4">Hydrolase</fullName>
    </submittedName>
</protein>
<feature type="chain" id="PRO_5018285284" evidence="1">
    <location>
        <begin position="26"/>
        <end position="896"/>
    </location>
</feature>
<evidence type="ECO:0000313" key="4">
    <source>
        <dbReference type="EMBL" id="RMB59212.1"/>
    </source>
</evidence>
<keyword evidence="1" id="KW-0732">Signal</keyword>
<keyword evidence="5" id="KW-1185">Reference proteome</keyword>